<dbReference type="GeneID" id="19526510"/>
<evidence type="ECO:0000313" key="1">
    <source>
        <dbReference type="EMBL" id="AHZ09644.1"/>
    </source>
</evidence>
<sequence length="93" mass="10562">MAVQRTGWEHHDFHESIRGFSISQLLDRYVELDNELNSQAGIFLKVLNANPNMSEDDKEALTFECTLLTERKLIAAEGIVKIMLGESKRGNVK</sequence>
<dbReference type="KEGG" id="vg:19526510"/>
<accession>A0A024AZA9</accession>
<dbReference type="RefSeq" id="YP_009037110.1">
    <property type="nucleotide sequence ID" value="NC_024216.1"/>
</dbReference>
<dbReference type="Proteomes" id="UP000026902">
    <property type="component" value="Segment"/>
</dbReference>
<evidence type="ECO:0000313" key="2">
    <source>
        <dbReference type="Proteomes" id="UP000026902"/>
    </source>
</evidence>
<protein>
    <submittedName>
        <fullName evidence="1">Uncharacterized protein</fullName>
    </submittedName>
</protein>
<dbReference type="EMBL" id="KJ489397">
    <property type="protein sequence ID" value="AHZ09644.1"/>
    <property type="molecule type" value="Genomic_DNA"/>
</dbReference>
<proteinExistence type="predicted"/>
<organism evidence="1 2">
    <name type="scientific">Bacillus phage CAM003</name>
    <dbReference type="NCBI Taxonomy" id="1486657"/>
    <lineage>
        <taxon>Viruses</taxon>
        <taxon>Duplodnaviria</taxon>
        <taxon>Heunggongvirae</taxon>
        <taxon>Uroviricota</taxon>
        <taxon>Caudoviricetes</taxon>
        <taxon>Herelleviridae</taxon>
        <taxon>Bastillevirinae</taxon>
        <taxon>Bastillevirus</taxon>
        <taxon>Bastillevirus CAM003</taxon>
    </lineage>
</organism>
<name>A0A024AZA9_9CAUD</name>
<keyword evidence="2" id="KW-1185">Reference proteome</keyword>
<reference evidence="2" key="1">
    <citation type="submission" date="2014-09" db="EMBL/GenBank/DDBJ databases">
        <authorList>
            <person name="Sauder A.B."/>
            <person name="McKenzie Q.R."/>
            <person name="Temple L.M."/>
            <person name="Alexis B.K."/>
            <person name="Al-Atrache Z."/>
            <person name="Lewis L.O."/>
            <person name="Loesser-Casey K.E."/>
            <person name="Mitchell K.J."/>
        </authorList>
    </citation>
    <scope>NUCLEOTIDE SEQUENCE [LARGE SCALE GENOMIC DNA]</scope>
</reference>